<comment type="caution">
    <text evidence="1">The sequence shown here is derived from an EMBL/GenBank/DDBJ whole genome shotgun (WGS) entry which is preliminary data.</text>
</comment>
<dbReference type="SFLD" id="SFLDS00003">
    <property type="entry name" value="Haloacid_Dehalogenase"/>
    <property type="match status" value="1"/>
</dbReference>
<protein>
    <submittedName>
        <fullName evidence="1">HAD family phosphatase</fullName>
    </submittedName>
</protein>
<evidence type="ECO:0000313" key="3">
    <source>
        <dbReference type="Proteomes" id="UP000260812"/>
    </source>
</evidence>
<proteinExistence type="predicted"/>
<dbReference type="OrthoDB" id="9810101at2"/>
<organism evidence="1 3">
    <name type="scientific">Eisenbergiella massiliensis</name>
    <dbReference type="NCBI Taxonomy" id="1720294"/>
    <lineage>
        <taxon>Bacteria</taxon>
        <taxon>Bacillati</taxon>
        <taxon>Bacillota</taxon>
        <taxon>Clostridia</taxon>
        <taxon>Lachnospirales</taxon>
        <taxon>Lachnospiraceae</taxon>
        <taxon>Eisenbergiella</taxon>
    </lineage>
</organism>
<evidence type="ECO:0000313" key="2">
    <source>
        <dbReference type="EMBL" id="RGE72973.1"/>
    </source>
</evidence>
<dbReference type="PANTHER" id="PTHR10000:SF8">
    <property type="entry name" value="HAD SUPERFAMILY HYDROLASE-LIKE, TYPE 3"/>
    <property type="match status" value="1"/>
</dbReference>
<sequence>MIKVLCLDYDNTVFDHRLGNIPESAREALEAVRGKCRLVLASGRFFNDAWNAPIKELVKPDGIIHSNGSLVEAEGTVLKETYLDPKLQKEVLDFAYANDLCLGGQHEGKWYTTNPEKQAARWKGKEHLFLREMYDARELYEIPMHALYLDDSVEAARLVEQTFPALRTPIMSEITGGADVIPAHLSKAYGLELLLEHWGIRREESAAIGDSMNDFEMIQAAGIGIAMGNGIPALKEAADYVTSDISEDGLKNAFHYLGLL</sequence>
<evidence type="ECO:0000313" key="4">
    <source>
        <dbReference type="Proteomes" id="UP000261166"/>
    </source>
</evidence>
<dbReference type="InterPro" id="IPR023214">
    <property type="entry name" value="HAD_sf"/>
</dbReference>
<dbReference type="Gene3D" id="3.40.50.1000">
    <property type="entry name" value="HAD superfamily/HAD-like"/>
    <property type="match status" value="1"/>
</dbReference>
<dbReference type="GeneID" id="97990809"/>
<evidence type="ECO:0000313" key="1">
    <source>
        <dbReference type="EMBL" id="RGE55501.1"/>
    </source>
</evidence>
<dbReference type="EMBL" id="QVLU01000004">
    <property type="protein sequence ID" value="RGE72973.1"/>
    <property type="molecule type" value="Genomic_DNA"/>
</dbReference>
<dbReference type="InterPro" id="IPR006379">
    <property type="entry name" value="HAD-SF_hydro_IIB"/>
</dbReference>
<accession>A0A3E3HUI6</accession>
<keyword evidence="3" id="KW-1185">Reference proteome</keyword>
<dbReference type="Proteomes" id="UP000260812">
    <property type="component" value="Unassembled WGS sequence"/>
</dbReference>
<dbReference type="GO" id="GO:0016791">
    <property type="term" value="F:phosphatase activity"/>
    <property type="evidence" value="ECO:0007669"/>
    <property type="project" value="TreeGrafter"/>
</dbReference>
<dbReference type="SUPFAM" id="SSF56784">
    <property type="entry name" value="HAD-like"/>
    <property type="match status" value="1"/>
</dbReference>
<dbReference type="PANTHER" id="PTHR10000">
    <property type="entry name" value="PHOSPHOSERINE PHOSPHATASE"/>
    <property type="match status" value="1"/>
</dbReference>
<reference evidence="1 4" key="1">
    <citation type="submission" date="2018-08" db="EMBL/GenBank/DDBJ databases">
        <title>A genome reference for cultivated species of the human gut microbiota.</title>
        <authorList>
            <person name="Zou Y."/>
            <person name="Xue W."/>
            <person name="Luo G."/>
        </authorList>
    </citation>
    <scope>NUCLEOTIDE SEQUENCE [LARGE SCALE GENOMIC DNA]</scope>
    <source>
        <strain evidence="2 4">AF26-4BH</strain>
        <strain evidence="1">TF05-5AC</strain>
    </source>
</reference>
<dbReference type="PROSITE" id="PS01229">
    <property type="entry name" value="COF_2"/>
    <property type="match status" value="1"/>
</dbReference>
<name>A0A3E3HUI6_9FIRM</name>
<dbReference type="EMBL" id="QVLV01000048">
    <property type="protein sequence ID" value="RGE55501.1"/>
    <property type="molecule type" value="Genomic_DNA"/>
</dbReference>
<dbReference type="GO" id="GO:0000287">
    <property type="term" value="F:magnesium ion binding"/>
    <property type="evidence" value="ECO:0007669"/>
    <property type="project" value="TreeGrafter"/>
</dbReference>
<dbReference type="GO" id="GO:0005829">
    <property type="term" value="C:cytosol"/>
    <property type="evidence" value="ECO:0007669"/>
    <property type="project" value="TreeGrafter"/>
</dbReference>
<dbReference type="RefSeq" id="WP_021634636.1">
    <property type="nucleotide sequence ID" value="NZ_CALBAU010000402.1"/>
</dbReference>
<dbReference type="NCBIfam" id="TIGR01484">
    <property type="entry name" value="HAD-SF-IIB"/>
    <property type="match status" value="1"/>
</dbReference>
<dbReference type="Gene3D" id="3.30.1240.10">
    <property type="match status" value="1"/>
</dbReference>
<dbReference type="AlphaFoldDB" id="A0A3E3HUI6"/>
<dbReference type="Proteomes" id="UP000261166">
    <property type="component" value="Unassembled WGS sequence"/>
</dbReference>
<dbReference type="SFLD" id="SFLDG01140">
    <property type="entry name" value="C2.B:_Phosphomannomutase_and_P"/>
    <property type="match status" value="1"/>
</dbReference>
<dbReference type="InterPro" id="IPR036412">
    <property type="entry name" value="HAD-like_sf"/>
</dbReference>
<gene>
    <name evidence="2" type="ORF">DWY69_05610</name>
    <name evidence="1" type="ORF">DXC51_29145</name>
</gene>
<dbReference type="Pfam" id="PF08282">
    <property type="entry name" value="Hydrolase_3"/>
    <property type="match status" value="1"/>
</dbReference>